<accession>A0A0E3M5L4</accession>
<feature type="transmembrane region" description="Helical" evidence="1">
    <location>
        <begin position="169"/>
        <end position="189"/>
    </location>
</feature>
<proteinExistence type="predicted"/>
<name>A0A0E3M5L4_CLOSL</name>
<dbReference type="EMBL" id="CP009933">
    <property type="protein sequence ID" value="AKA68290.1"/>
    <property type="molecule type" value="Genomic_DNA"/>
</dbReference>
<dbReference type="Pfam" id="PF12730">
    <property type="entry name" value="ABC2_membrane_4"/>
    <property type="match status" value="1"/>
</dbReference>
<sequence length="247" mass="27854">MSNLFKVEFYKLKTSKIFYLTMFLNLLQGIAIYAFSENFKLMSGKQAFTFILSIQSSLALDILIGIFASDYIVTEFTSGYIKNLISYGHKRIDIFVSKSIVYYIGIIVITFIPALVLSSINTKVNGYGEIFNLYSIIFLIKLFLIIMIIYIAIGSIFVLTAFISRNANITIIVIVFLDFANRILDIIAVQKKSLEWIFYKSIFAQPGIVLSDKATTSEILQAVLISLVIIVATTVIGIYVFNKSDIK</sequence>
<dbReference type="PANTHER" id="PTHR37305">
    <property type="entry name" value="INTEGRAL MEMBRANE PROTEIN-RELATED"/>
    <property type="match status" value="1"/>
</dbReference>
<reference evidence="2 3" key="1">
    <citation type="journal article" date="2015" name="J. Biotechnol.">
        <title>Complete genome sequence of a malodorant-producing acetogen, Clostridium scatologenes ATCC 25775(T).</title>
        <authorList>
            <person name="Zhu Z."/>
            <person name="Guo T."/>
            <person name="Zheng H."/>
            <person name="Song T."/>
            <person name="Ouyang P."/>
            <person name="Xie J."/>
        </authorList>
    </citation>
    <scope>NUCLEOTIDE SEQUENCE [LARGE SCALE GENOMIC DNA]</scope>
    <source>
        <strain evidence="2 3">ATCC 25775</strain>
    </source>
</reference>
<feature type="transmembrane region" description="Helical" evidence="1">
    <location>
        <begin position="133"/>
        <end position="162"/>
    </location>
</feature>
<dbReference type="KEGG" id="csq:CSCA_1165"/>
<protein>
    <submittedName>
        <fullName evidence="2">Transmembrane protein</fullName>
    </submittedName>
</protein>
<keyword evidence="1" id="KW-0472">Membrane</keyword>
<keyword evidence="1 2" id="KW-0812">Transmembrane</keyword>
<evidence type="ECO:0000256" key="1">
    <source>
        <dbReference type="SAM" id="Phobius"/>
    </source>
</evidence>
<feature type="transmembrane region" description="Helical" evidence="1">
    <location>
        <begin position="100"/>
        <end position="121"/>
    </location>
</feature>
<gene>
    <name evidence="2" type="ORF">CSCA_1165</name>
</gene>
<feature type="transmembrane region" description="Helical" evidence="1">
    <location>
        <begin position="219"/>
        <end position="241"/>
    </location>
</feature>
<feature type="transmembrane region" description="Helical" evidence="1">
    <location>
        <begin position="17"/>
        <end position="35"/>
    </location>
</feature>
<evidence type="ECO:0000313" key="3">
    <source>
        <dbReference type="Proteomes" id="UP000033115"/>
    </source>
</evidence>
<dbReference type="PANTHER" id="PTHR37305:SF1">
    <property type="entry name" value="MEMBRANE PROTEIN"/>
    <property type="match status" value="1"/>
</dbReference>
<organism evidence="2 3">
    <name type="scientific">Clostridium scatologenes</name>
    <dbReference type="NCBI Taxonomy" id="1548"/>
    <lineage>
        <taxon>Bacteria</taxon>
        <taxon>Bacillati</taxon>
        <taxon>Bacillota</taxon>
        <taxon>Clostridia</taxon>
        <taxon>Eubacteriales</taxon>
        <taxon>Clostridiaceae</taxon>
        <taxon>Clostridium</taxon>
    </lineage>
</organism>
<feature type="transmembrane region" description="Helical" evidence="1">
    <location>
        <begin position="47"/>
        <end position="73"/>
    </location>
</feature>
<dbReference type="HOGENOM" id="CLU_1114290_0_0_9"/>
<keyword evidence="3" id="KW-1185">Reference proteome</keyword>
<dbReference type="AlphaFoldDB" id="A0A0E3M5L4"/>
<dbReference type="STRING" id="1548.CSCA_1165"/>
<keyword evidence="1" id="KW-1133">Transmembrane helix</keyword>
<dbReference type="Proteomes" id="UP000033115">
    <property type="component" value="Chromosome"/>
</dbReference>
<dbReference type="RefSeq" id="WP_029159769.1">
    <property type="nucleotide sequence ID" value="NZ_CP009933.1"/>
</dbReference>
<evidence type="ECO:0000313" key="2">
    <source>
        <dbReference type="EMBL" id="AKA68290.1"/>
    </source>
</evidence>